<gene>
    <name evidence="9" type="ORF">LZC95_02565</name>
</gene>
<dbReference type="EMBL" id="CP089982">
    <property type="protein sequence ID" value="WXA95723.1"/>
    <property type="molecule type" value="Genomic_DNA"/>
</dbReference>
<accession>A0ABZ2KEH7</accession>
<evidence type="ECO:0000256" key="1">
    <source>
        <dbReference type="ARBA" id="ARBA00001946"/>
    </source>
</evidence>
<comment type="cofactor">
    <cofactor evidence="1">
        <name>Mg(2+)</name>
        <dbReference type="ChEBI" id="CHEBI:18420"/>
    </cofactor>
</comment>
<feature type="domain" description="PIN" evidence="8">
    <location>
        <begin position="6"/>
        <end position="124"/>
    </location>
</feature>
<sequence length="133" mass="15024">MFLRVLHDTNVWIDWLRKRARSELLTGPGFIREVSSVVLMELRAGARSREDRRTIAALAKAPRLIVPTADMWLELGGALFELRRRGFDVTSASFVNDVLIAISCRHTGAQLLTANAADFEAIARVIDFRFRIV</sequence>
<evidence type="ECO:0000256" key="2">
    <source>
        <dbReference type="ARBA" id="ARBA00022649"/>
    </source>
</evidence>
<keyword evidence="6" id="KW-0460">Magnesium</keyword>
<proteinExistence type="inferred from homology"/>
<evidence type="ECO:0000256" key="5">
    <source>
        <dbReference type="ARBA" id="ARBA00022801"/>
    </source>
</evidence>
<keyword evidence="3" id="KW-0540">Nuclease</keyword>
<keyword evidence="4" id="KW-0479">Metal-binding</keyword>
<dbReference type="InterPro" id="IPR002716">
    <property type="entry name" value="PIN_dom"/>
</dbReference>
<dbReference type="Pfam" id="PF01850">
    <property type="entry name" value="PIN"/>
    <property type="match status" value="1"/>
</dbReference>
<dbReference type="Proteomes" id="UP001379533">
    <property type="component" value="Chromosome"/>
</dbReference>
<dbReference type="PANTHER" id="PTHR33653">
    <property type="entry name" value="RIBONUCLEASE VAPC2"/>
    <property type="match status" value="1"/>
</dbReference>
<organism evidence="9 10">
    <name type="scientific">Pendulispora brunnea</name>
    <dbReference type="NCBI Taxonomy" id="2905690"/>
    <lineage>
        <taxon>Bacteria</taxon>
        <taxon>Pseudomonadati</taxon>
        <taxon>Myxococcota</taxon>
        <taxon>Myxococcia</taxon>
        <taxon>Myxococcales</taxon>
        <taxon>Sorangiineae</taxon>
        <taxon>Pendulisporaceae</taxon>
        <taxon>Pendulispora</taxon>
    </lineage>
</organism>
<dbReference type="InterPro" id="IPR050556">
    <property type="entry name" value="Type_II_TA_system_RNase"/>
</dbReference>
<comment type="similarity">
    <text evidence="7">Belongs to the PINc/VapC protein family.</text>
</comment>
<keyword evidence="10" id="KW-1185">Reference proteome</keyword>
<evidence type="ECO:0000256" key="6">
    <source>
        <dbReference type="ARBA" id="ARBA00022842"/>
    </source>
</evidence>
<evidence type="ECO:0000313" key="9">
    <source>
        <dbReference type="EMBL" id="WXA95723.1"/>
    </source>
</evidence>
<evidence type="ECO:0000259" key="8">
    <source>
        <dbReference type="Pfam" id="PF01850"/>
    </source>
</evidence>
<evidence type="ECO:0000256" key="4">
    <source>
        <dbReference type="ARBA" id="ARBA00022723"/>
    </source>
</evidence>
<keyword evidence="5" id="KW-0378">Hydrolase</keyword>
<dbReference type="SUPFAM" id="SSF88723">
    <property type="entry name" value="PIN domain-like"/>
    <property type="match status" value="1"/>
</dbReference>
<dbReference type="PANTHER" id="PTHR33653:SF1">
    <property type="entry name" value="RIBONUCLEASE VAPC2"/>
    <property type="match status" value="1"/>
</dbReference>
<protein>
    <submittedName>
        <fullName evidence="9">PIN domain-containing protein</fullName>
    </submittedName>
</protein>
<keyword evidence="2" id="KW-1277">Toxin-antitoxin system</keyword>
<dbReference type="InterPro" id="IPR029060">
    <property type="entry name" value="PIN-like_dom_sf"/>
</dbReference>
<name>A0ABZ2KEH7_9BACT</name>
<reference evidence="9 10" key="1">
    <citation type="submission" date="2021-12" db="EMBL/GenBank/DDBJ databases">
        <title>Discovery of the Pendulisporaceae a myxobacterial family with distinct sporulation behavior and unique specialized metabolism.</title>
        <authorList>
            <person name="Garcia R."/>
            <person name="Popoff A."/>
            <person name="Bader C.D."/>
            <person name="Loehr J."/>
            <person name="Walesch S."/>
            <person name="Walt C."/>
            <person name="Boldt J."/>
            <person name="Bunk B."/>
            <person name="Haeckl F.J.F.P.J."/>
            <person name="Gunesch A.P."/>
            <person name="Birkelbach J."/>
            <person name="Nuebel U."/>
            <person name="Pietschmann T."/>
            <person name="Bach T."/>
            <person name="Mueller R."/>
        </authorList>
    </citation>
    <scope>NUCLEOTIDE SEQUENCE [LARGE SCALE GENOMIC DNA]</scope>
    <source>
        <strain evidence="9 10">MSr12523</strain>
    </source>
</reference>
<evidence type="ECO:0000256" key="3">
    <source>
        <dbReference type="ARBA" id="ARBA00022722"/>
    </source>
</evidence>
<dbReference type="Gene3D" id="3.40.50.1010">
    <property type="entry name" value="5'-nuclease"/>
    <property type="match status" value="1"/>
</dbReference>
<evidence type="ECO:0000313" key="10">
    <source>
        <dbReference type="Proteomes" id="UP001379533"/>
    </source>
</evidence>
<evidence type="ECO:0000256" key="7">
    <source>
        <dbReference type="ARBA" id="ARBA00038093"/>
    </source>
</evidence>
<dbReference type="RefSeq" id="WP_394846332.1">
    <property type="nucleotide sequence ID" value="NZ_CP089982.1"/>
</dbReference>